<feature type="non-terminal residue" evidence="3">
    <location>
        <position position="1"/>
    </location>
</feature>
<feature type="compositionally biased region" description="Polar residues" evidence="1">
    <location>
        <begin position="274"/>
        <end position="284"/>
    </location>
</feature>
<sequence length="291" mass="31724">AVARSCAETDARVRLLVEPHRRGKSAALADILKHDGADYFILLNGDARARPGSVAHLVRQAETLPGGSLAIMGRPLPVSTDPGTLLAATLDLLWRFHDLYHREFLGSEEMPHLSDELLLIRSEGRPALPAGIVNDGAYLAAQFARHGGTLAYAPSAEVEIAVPVRWRDLWSQRRRIHVGHRQIGAMFGRPPGSFGQRAIRHPISGAGRIAQELREIDRALPAVTALILTEVWANVAARLVGSDAGVRFAQWRRIRDPGRPDRNPAPEEVGGRFPSSQRRAQTLTGGPAPPR</sequence>
<dbReference type="InterPro" id="IPR029044">
    <property type="entry name" value="Nucleotide-diphossugar_trans"/>
</dbReference>
<evidence type="ECO:0000256" key="1">
    <source>
        <dbReference type="SAM" id="MobiDB-lite"/>
    </source>
</evidence>
<reference evidence="3" key="1">
    <citation type="submission" date="2013-08" db="EMBL/GenBank/DDBJ databases">
        <authorList>
            <person name="Mendez C."/>
            <person name="Richter M."/>
            <person name="Ferrer M."/>
            <person name="Sanchez J."/>
        </authorList>
    </citation>
    <scope>NUCLEOTIDE SEQUENCE</scope>
</reference>
<evidence type="ECO:0000313" key="3">
    <source>
        <dbReference type="EMBL" id="EQD55543.1"/>
    </source>
</evidence>
<dbReference type="AlphaFoldDB" id="T1AFZ2"/>
<dbReference type="InterPro" id="IPR001173">
    <property type="entry name" value="Glyco_trans_2-like"/>
</dbReference>
<organism evidence="3">
    <name type="scientific">mine drainage metagenome</name>
    <dbReference type="NCBI Taxonomy" id="410659"/>
    <lineage>
        <taxon>unclassified sequences</taxon>
        <taxon>metagenomes</taxon>
        <taxon>ecological metagenomes</taxon>
    </lineage>
</organism>
<reference evidence="3" key="2">
    <citation type="journal article" date="2014" name="ISME J.">
        <title>Microbial stratification in low pH oxic and suboxic macroscopic growths along an acid mine drainage.</title>
        <authorList>
            <person name="Mendez-Garcia C."/>
            <person name="Mesa V."/>
            <person name="Sprenger R.R."/>
            <person name="Richter M."/>
            <person name="Diez M.S."/>
            <person name="Solano J."/>
            <person name="Bargiela R."/>
            <person name="Golyshina O.V."/>
            <person name="Manteca A."/>
            <person name="Ramos J.L."/>
            <person name="Gallego J.R."/>
            <person name="Llorente I."/>
            <person name="Martins Dos Santos V.A."/>
            <person name="Jensen O.N."/>
            <person name="Pelaez A.I."/>
            <person name="Sanchez J."/>
            <person name="Ferrer M."/>
        </authorList>
    </citation>
    <scope>NUCLEOTIDE SEQUENCE</scope>
</reference>
<gene>
    <name evidence="3" type="ORF">B1B_09175</name>
</gene>
<name>T1AFZ2_9ZZZZ</name>
<dbReference type="SUPFAM" id="SSF53448">
    <property type="entry name" value="Nucleotide-diphospho-sugar transferases"/>
    <property type="match status" value="1"/>
</dbReference>
<dbReference type="Pfam" id="PF00535">
    <property type="entry name" value="Glycos_transf_2"/>
    <property type="match status" value="1"/>
</dbReference>
<accession>T1AFZ2</accession>
<feature type="region of interest" description="Disordered" evidence="1">
    <location>
        <begin position="255"/>
        <end position="291"/>
    </location>
</feature>
<comment type="caution">
    <text evidence="3">The sequence shown here is derived from an EMBL/GenBank/DDBJ whole genome shotgun (WGS) entry which is preliminary data.</text>
</comment>
<feature type="compositionally biased region" description="Basic and acidic residues" evidence="1">
    <location>
        <begin position="255"/>
        <end position="265"/>
    </location>
</feature>
<dbReference type="GO" id="GO:0016740">
    <property type="term" value="F:transferase activity"/>
    <property type="evidence" value="ECO:0007669"/>
    <property type="project" value="UniProtKB-KW"/>
</dbReference>
<protein>
    <submittedName>
        <fullName evidence="3">Glycosyl transferase family 2</fullName>
        <ecNumber evidence="3">2.-.-.-</ecNumber>
    </submittedName>
</protein>
<evidence type="ECO:0000259" key="2">
    <source>
        <dbReference type="Pfam" id="PF00535"/>
    </source>
</evidence>
<dbReference type="EMBL" id="AUZY01006030">
    <property type="protein sequence ID" value="EQD55543.1"/>
    <property type="molecule type" value="Genomic_DNA"/>
</dbReference>
<dbReference type="EC" id="2.-.-.-" evidence="3"/>
<feature type="domain" description="Glycosyltransferase 2-like" evidence="2">
    <location>
        <begin position="2"/>
        <end position="63"/>
    </location>
</feature>
<keyword evidence="3" id="KW-0808">Transferase</keyword>
<proteinExistence type="predicted"/>